<feature type="transmembrane region" description="Helical" evidence="1">
    <location>
        <begin position="171"/>
        <end position="190"/>
    </location>
</feature>
<feature type="transmembrane region" description="Helical" evidence="1">
    <location>
        <begin position="20"/>
        <end position="42"/>
    </location>
</feature>
<comment type="caution">
    <text evidence="2">The sequence shown here is derived from an EMBL/GenBank/DDBJ whole genome shotgun (WGS) entry which is preliminary data.</text>
</comment>
<evidence type="ECO:0000313" key="3">
    <source>
        <dbReference type="Proteomes" id="UP000838686"/>
    </source>
</evidence>
<feature type="transmembrane region" description="Helical" evidence="1">
    <location>
        <begin position="98"/>
        <end position="122"/>
    </location>
</feature>
<evidence type="ECO:0000313" key="2">
    <source>
        <dbReference type="EMBL" id="CAH1207949.1"/>
    </source>
</evidence>
<feature type="transmembrane region" description="Helical" evidence="1">
    <location>
        <begin position="142"/>
        <end position="162"/>
    </location>
</feature>
<dbReference type="Proteomes" id="UP000838686">
    <property type="component" value="Unassembled WGS sequence"/>
</dbReference>
<dbReference type="EMBL" id="CAKMMF010000014">
    <property type="protein sequence ID" value="CAH1207949.1"/>
    <property type="molecule type" value="Genomic_DNA"/>
</dbReference>
<proteinExistence type="predicted"/>
<evidence type="ECO:0000256" key="1">
    <source>
        <dbReference type="SAM" id="Phobius"/>
    </source>
</evidence>
<keyword evidence="1" id="KW-0812">Transmembrane</keyword>
<sequence length="242" mass="28532">MMSDWQGAWYIFRSEMRQSWIGVLFTLLFFSYFGLITMPNFIEMLVQEDPNTDIGWITDFLYLTITPIMSFLMNRSIFRCRTDDPFTKRLAYYKTMPISLNAIVIARMIQMFAVLITVGTFFYSLQYTLADTLRELLTIEQYLIFVFIWIGYSIAIGCVYVYFEQAHSGRVYFYVSLLFYLPYIILGILLWVYRPGVLFHLILVAKNMEIIWPILMNVFAVGVVAVTAVMVRRRLAARDFQH</sequence>
<feature type="transmembrane region" description="Helical" evidence="1">
    <location>
        <begin position="54"/>
        <end position="73"/>
    </location>
</feature>
<keyword evidence="1" id="KW-0472">Membrane</keyword>
<evidence type="ECO:0008006" key="4">
    <source>
        <dbReference type="Google" id="ProtNLM"/>
    </source>
</evidence>
<gene>
    <name evidence="2" type="ORF">PAECIP111893_02812</name>
</gene>
<protein>
    <recommendedName>
        <fullName evidence="4">ABC transporter permease</fullName>
    </recommendedName>
</protein>
<name>A0ABM9CC73_9BACL</name>
<feature type="transmembrane region" description="Helical" evidence="1">
    <location>
        <begin position="210"/>
        <end position="231"/>
    </location>
</feature>
<keyword evidence="1" id="KW-1133">Transmembrane helix</keyword>
<accession>A0ABM9CC73</accession>
<keyword evidence="3" id="KW-1185">Reference proteome</keyword>
<reference evidence="2" key="1">
    <citation type="submission" date="2022-01" db="EMBL/GenBank/DDBJ databases">
        <authorList>
            <person name="Criscuolo A."/>
        </authorList>
    </citation>
    <scope>NUCLEOTIDE SEQUENCE</scope>
    <source>
        <strain evidence="2">CIP111893</strain>
    </source>
</reference>
<organism evidence="2 3">
    <name type="scientific">Paenibacillus plantiphilus</name>
    <dbReference type="NCBI Taxonomy" id="2905650"/>
    <lineage>
        <taxon>Bacteria</taxon>
        <taxon>Bacillati</taxon>
        <taxon>Bacillota</taxon>
        <taxon>Bacilli</taxon>
        <taxon>Bacillales</taxon>
        <taxon>Paenibacillaceae</taxon>
        <taxon>Paenibacillus</taxon>
    </lineage>
</organism>
<dbReference type="RefSeq" id="WP_236343117.1">
    <property type="nucleotide sequence ID" value="NZ_CAKMMF010000014.1"/>
</dbReference>